<dbReference type="Pfam" id="PF19429">
    <property type="entry name" value="EVA_Class_A"/>
    <property type="match status" value="1"/>
</dbReference>
<reference evidence="7" key="1">
    <citation type="submission" date="2020-03" db="EMBL/GenBank/DDBJ databases">
        <title>A transcriptome and proteome of the tick Rhipicephalus microplus shaped by the genetic composition of its hosts and developmental stage.</title>
        <authorList>
            <person name="Garcia G.R."/>
            <person name="Ribeiro J.M.C."/>
            <person name="Maruyama S.R."/>
            <person name="Gardinasse L.G."/>
            <person name="Nelson K."/>
            <person name="Ferreira B.R."/>
            <person name="Andrade T.G."/>
            <person name="Santos I.K.F.M."/>
        </authorList>
    </citation>
    <scope>NUCLEOTIDE SEQUENCE</scope>
    <source>
        <strain evidence="7">NSGR</strain>
        <tissue evidence="7">Salivary glands</tissue>
    </source>
</reference>
<name>A0A6G5AF29_RHIMP</name>
<evidence type="ECO:0000256" key="5">
    <source>
        <dbReference type="ARBA" id="ARBA00023180"/>
    </source>
</evidence>
<keyword evidence="3 6" id="KW-0732">Signal</keyword>
<evidence type="ECO:0000256" key="1">
    <source>
        <dbReference type="ARBA" id="ARBA00004613"/>
    </source>
</evidence>
<evidence type="ECO:0000256" key="4">
    <source>
        <dbReference type="ARBA" id="ARBA00023157"/>
    </source>
</evidence>
<dbReference type="AlphaFoldDB" id="A0A6G5AF29"/>
<organism evidence="7">
    <name type="scientific">Rhipicephalus microplus</name>
    <name type="common">Cattle tick</name>
    <name type="synonym">Boophilus microplus</name>
    <dbReference type="NCBI Taxonomy" id="6941"/>
    <lineage>
        <taxon>Eukaryota</taxon>
        <taxon>Metazoa</taxon>
        <taxon>Ecdysozoa</taxon>
        <taxon>Arthropoda</taxon>
        <taxon>Chelicerata</taxon>
        <taxon>Arachnida</taxon>
        <taxon>Acari</taxon>
        <taxon>Parasitiformes</taxon>
        <taxon>Ixodida</taxon>
        <taxon>Ixodoidea</taxon>
        <taxon>Ixodidae</taxon>
        <taxon>Rhipicephalinae</taxon>
        <taxon>Rhipicephalus</taxon>
        <taxon>Boophilus</taxon>
    </lineage>
</organism>
<evidence type="ECO:0000256" key="6">
    <source>
        <dbReference type="RuleBase" id="RU369006"/>
    </source>
</evidence>
<evidence type="ECO:0000256" key="3">
    <source>
        <dbReference type="ARBA" id="ARBA00022729"/>
    </source>
</evidence>
<dbReference type="Gene3D" id="2.30.130.100">
    <property type="match status" value="1"/>
</dbReference>
<keyword evidence="4 6" id="KW-1015">Disulfide bond</keyword>
<comment type="subcellular location">
    <subcellularLocation>
        <location evidence="1 6">Secreted</location>
    </subcellularLocation>
</comment>
<sequence length="161" mass="17521">MIASKLETRSCGFHSYPKFTQIPRMTSLSIGQRLVYVSAAHGHGSEGHLVAENGQSGLSAKATCRSLQLYTHAGPKQVTCKVDCKHEGPGATIMHNSKKGDECLTVSPAGFDHMKCEVNYTCKLGLCDHALDCQPSNLLIGCWKPIPTNQYSHVISYKCPQ</sequence>
<dbReference type="GO" id="GO:0019957">
    <property type="term" value="F:C-C chemokine binding"/>
    <property type="evidence" value="ECO:0007669"/>
    <property type="project" value="InterPro"/>
</dbReference>
<protein>
    <recommendedName>
        <fullName evidence="6">Evasin</fullName>
    </recommendedName>
</protein>
<proteinExistence type="predicted"/>
<dbReference type="VEuPathDB" id="VectorBase:LOC119179831"/>
<dbReference type="GO" id="GO:0005576">
    <property type="term" value="C:extracellular region"/>
    <property type="evidence" value="ECO:0007669"/>
    <property type="project" value="UniProtKB-SubCell"/>
</dbReference>
<keyword evidence="5 6" id="KW-0325">Glycoprotein</keyword>
<keyword evidence="2 6" id="KW-0964">Secreted</keyword>
<dbReference type="OrthoDB" id="10490102at2759"/>
<dbReference type="InterPro" id="IPR045797">
    <property type="entry name" value="EVA_Class_A"/>
</dbReference>
<dbReference type="EMBL" id="GIKN01006925">
    <property type="protein sequence ID" value="NIE49198.1"/>
    <property type="molecule type" value="Transcribed_RNA"/>
</dbReference>
<accession>A0A6G5AF29</accession>
<evidence type="ECO:0000256" key="2">
    <source>
        <dbReference type="ARBA" id="ARBA00022525"/>
    </source>
</evidence>
<evidence type="ECO:0000313" key="7">
    <source>
        <dbReference type="EMBL" id="NIE49198.1"/>
    </source>
</evidence>
<comment type="function">
    <text evidence="6">Salivary chemokine-binding protein which binds to host chemokines.</text>
</comment>